<evidence type="ECO:0000256" key="5">
    <source>
        <dbReference type="ARBA" id="ARBA00022605"/>
    </source>
</evidence>
<dbReference type="UniPathway" id="UPA00134">
    <property type="reaction ID" value="UER00195"/>
</dbReference>
<name>A0A177BBE1_9BILA</name>
<protein>
    <recommendedName>
        <fullName evidence="3">Asparagine synthetase [glutamine-hydrolyzing]</fullName>
        <ecNumber evidence="2">6.3.5.4</ecNumber>
    </recommendedName>
    <alternativeName>
        <fullName evidence="9">Glutamine-dependent asparagine synthetase</fullName>
    </alternativeName>
</protein>
<dbReference type="InterPro" id="IPR029055">
    <property type="entry name" value="Ntn_hydrolases_N"/>
</dbReference>
<keyword evidence="4" id="KW-0436">Ligase</keyword>
<evidence type="ECO:0000256" key="14">
    <source>
        <dbReference type="PIRSR" id="PIRSR001589-3"/>
    </source>
</evidence>
<dbReference type="InterPro" id="IPR017932">
    <property type="entry name" value="GATase_2_dom"/>
</dbReference>
<comment type="caution">
    <text evidence="16">The sequence shown here is derived from an EMBL/GenBank/DDBJ whole genome shotgun (WGS) entry which is preliminary data.</text>
</comment>
<keyword evidence="6 11" id="KW-0547">Nucleotide-binding</keyword>
<dbReference type="PANTHER" id="PTHR11772:SF23">
    <property type="entry name" value="ASPARAGINE SYNTHETASE [GLUTAMINE-HYDROLYZING]"/>
    <property type="match status" value="1"/>
</dbReference>
<evidence type="ECO:0000256" key="9">
    <source>
        <dbReference type="ARBA" id="ARBA00030234"/>
    </source>
</evidence>
<gene>
    <name evidence="16" type="ORF">A3Q56_00725</name>
</gene>
<organism evidence="16 17">
    <name type="scientific">Intoshia linei</name>
    <dbReference type="NCBI Taxonomy" id="1819745"/>
    <lineage>
        <taxon>Eukaryota</taxon>
        <taxon>Metazoa</taxon>
        <taxon>Spiralia</taxon>
        <taxon>Lophotrochozoa</taxon>
        <taxon>Mesozoa</taxon>
        <taxon>Orthonectida</taxon>
        <taxon>Rhopaluridae</taxon>
        <taxon>Intoshia</taxon>
    </lineage>
</organism>
<dbReference type="AlphaFoldDB" id="A0A177BBE1"/>
<evidence type="ECO:0000256" key="7">
    <source>
        <dbReference type="ARBA" id="ARBA00022840"/>
    </source>
</evidence>
<sequence length="594" mass="69221">MCGIFFYKGRKYSMKTLEKYFKRLYHRGPENTYYEQFCDGLITLGFHRLTIVGLDQFSMQPFFKSYNGSENEITNESQSGKFAKKGHRYGSMVNGEIYNYKDLQKRYNLEITSNCDCDIILEMFFKFGIEKTVSHLDGTFSLVIADLTSSEYIVARDPIGIKPMYYYVEDDNHFFVSEMKAIPEDLENVMMFPVGSYYTSSSGKFFSYFDVKDGFEKSHIDPFWINKYNQDSPAPFDYTIDTLDADIDKNCLKIAKNVRKLFLGAVRKRLMSDRPIGCILSGGLDSTLITALVKKVYDQPLHTYTVGLKGSEDLHYAKIASEHIGTDHHELLITPEEYVDAIDETIYQIESYDVTTVRASIGNYLVSQFVKKIGKNIVIYCGDVSDEIFGGYRGFGKTECGDKLDQENVKMLNNIQYFDVLRSDKTISSATLDARVPFADKNLLLYVMSIPGEYKRFDQKMEATYRLKFDKGDAAWSKEKYKLMEKQILRNAFSDILPEELLWRRKEAFSDGIAKKEYSAFNYIKDFVESRYSDDEFLEKCQKYKHCTPYDKESLYYREIFEKHYPNRSQIIPFFWRHPFSDNVDPSARLLDNY</sequence>
<dbReference type="GO" id="GO:0005829">
    <property type="term" value="C:cytosol"/>
    <property type="evidence" value="ECO:0007669"/>
    <property type="project" value="TreeGrafter"/>
</dbReference>
<dbReference type="Gene3D" id="3.40.50.620">
    <property type="entry name" value="HUPs"/>
    <property type="match status" value="1"/>
</dbReference>
<feature type="active site" description="For GATase activity" evidence="12">
    <location>
        <position position="2"/>
    </location>
</feature>
<keyword evidence="5 12" id="KW-0028">Amino-acid biosynthesis</keyword>
<evidence type="ECO:0000256" key="3">
    <source>
        <dbReference type="ARBA" id="ARBA00021389"/>
    </source>
</evidence>
<dbReference type="SUPFAM" id="SSF56235">
    <property type="entry name" value="N-terminal nucleophile aminohydrolases (Ntn hydrolases)"/>
    <property type="match status" value="1"/>
</dbReference>
<dbReference type="PIRSF" id="PIRSF001589">
    <property type="entry name" value="Asn_synthetase_glu-h"/>
    <property type="match status" value="1"/>
</dbReference>
<evidence type="ECO:0000256" key="10">
    <source>
        <dbReference type="ARBA" id="ARBA00048741"/>
    </source>
</evidence>
<feature type="domain" description="Glutamine amidotransferase type-2" evidence="15">
    <location>
        <begin position="2"/>
        <end position="203"/>
    </location>
</feature>
<dbReference type="SUPFAM" id="SSF52402">
    <property type="entry name" value="Adenine nucleotide alpha hydrolases-like"/>
    <property type="match status" value="1"/>
</dbReference>
<evidence type="ECO:0000259" key="15">
    <source>
        <dbReference type="PROSITE" id="PS51278"/>
    </source>
</evidence>
<feature type="site" description="Important for beta-aspartyl-AMP intermediate formation" evidence="14">
    <location>
        <position position="383"/>
    </location>
</feature>
<proteinExistence type="predicted"/>
<reference evidence="16 17" key="1">
    <citation type="submission" date="2016-04" db="EMBL/GenBank/DDBJ databases">
        <title>The genome of Intoshia linei affirms orthonectids as highly simplified spiralians.</title>
        <authorList>
            <person name="Mikhailov K.V."/>
            <person name="Slusarev G.S."/>
            <person name="Nikitin M.A."/>
            <person name="Logacheva M.D."/>
            <person name="Penin A."/>
            <person name="Aleoshin V."/>
            <person name="Panchin Y.V."/>
        </authorList>
    </citation>
    <scope>NUCLEOTIDE SEQUENCE [LARGE SCALE GENOMIC DNA]</scope>
    <source>
        <strain evidence="16">Intl2013</strain>
        <tissue evidence="16">Whole animal</tissue>
    </source>
</reference>
<dbReference type="InterPro" id="IPR001962">
    <property type="entry name" value="Asn_synthase"/>
</dbReference>
<feature type="binding site" evidence="13">
    <location>
        <position position="116"/>
    </location>
    <ligand>
        <name>L-glutamine</name>
        <dbReference type="ChEBI" id="CHEBI:58359"/>
    </ligand>
</feature>
<dbReference type="EC" id="6.3.5.4" evidence="2"/>
<evidence type="ECO:0000256" key="4">
    <source>
        <dbReference type="ARBA" id="ARBA00022598"/>
    </source>
</evidence>
<dbReference type="Proteomes" id="UP000078046">
    <property type="component" value="Unassembled WGS sequence"/>
</dbReference>
<dbReference type="InterPro" id="IPR014729">
    <property type="entry name" value="Rossmann-like_a/b/a_fold"/>
</dbReference>
<dbReference type="Pfam" id="PF13537">
    <property type="entry name" value="GATase_7"/>
    <property type="match status" value="1"/>
</dbReference>
<keyword evidence="12" id="KW-0315">Glutamine amidotransferase</keyword>
<dbReference type="PANTHER" id="PTHR11772">
    <property type="entry name" value="ASPARAGINE SYNTHETASE"/>
    <property type="match status" value="1"/>
</dbReference>
<keyword evidence="17" id="KW-1185">Reference proteome</keyword>
<dbReference type="CDD" id="cd01991">
    <property type="entry name" value="Asn_synthase_B_C"/>
    <property type="match status" value="1"/>
</dbReference>
<evidence type="ECO:0000256" key="1">
    <source>
        <dbReference type="ARBA" id="ARBA00005187"/>
    </source>
</evidence>
<dbReference type="InterPro" id="IPR006426">
    <property type="entry name" value="Asn_synth_AEB"/>
</dbReference>
<evidence type="ECO:0000256" key="13">
    <source>
        <dbReference type="PIRSR" id="PIRSR001589-2"/>
    </source>
</evidence>
<evidence type="ECO:0000256" key="11">
    <source>
        <dbReference type="PIRNR" id="PIRNR001589"/>
    </source>
</evidence>
<dbReference type="GO" id="GO:0070981">
    <property type="term" value="P:L-asparagine biosynthetic process"/>
    <property type="evidence" value="ECO:0007669"/>
    <property type="project" value="UniProtKB-UniPathway"/>
</dbReference>
<evidence type="ECO:0000313" key="17">
    <source>
        <dbReference type="Proteomes" id="UP000078046"/>
    </source>
</evidence>
<dbReference type="Gene3D" id="3.60.20.10">
    <property type="entry name" value="Glutamine Phosphoribosylpyrophosphate, subunit 1, domain 1"/>
    <property type="match status" value="1"/>
</dbReference>
<keyword evidence="8 12" id="KW-0061">Asparagine biosynthesis</keyword>
<dbReference type="GO" id="GO:0004066">
    <property type="term" value="F:asparagine synthase (glutamine-hydrolyzing) activity"/>
    <property type="evidence" value="ECO:0007669"/>
    <property type="project" value="UniProtKB-EC"/>
</dbReference>
<dbReference type="GO" id="GO:0005524">
    <property type="term" value="F:ATP binding"/>
    <property type="evidence" value="ECO:0007669"/>
    <property type="project" value="UniProtKB-KW"/>
</dbReference>
<evidence type="ECO:0000313" key="16">
    <source>
        <dbReference type="EMBL" id="OAF71520.1"/>
    </source>
</evidence>
<evidence type="ECO:0000256" key="6">
    <source>
        <dbReference type="ARBA" id="ARBA00022741"/>
    </source>
</evidence>
<dbReference type="Pfam" id="PF00733">
    <property type="entry name" value="Asn_synthase"/>
    <property type="match status" value="2"/>
</dbReference>
<evidence type="ECO:0000256" key="12">
    <source>
        <dbReference type="PIRSR" id="PIRSR001589-1"/>
    </source>
</evidence>
<comment type="catalytic activity">
    <reaction evidence="10">
        <text>L-aspartate + L-glutamine + ATP + H2O = L-asparagine + L-glutamate + AMP + diphosphate + H(+)</text>
        <dbReference type="Rhea" id="RHEA:12228"/>
        <dbReference type="ChEBI" id="CHEBI:15377"/>
        <dbReference type="ChEBI" id="CHEBI:15378"/>
        <dbReference type="ChEBI" id="CHEBI:29985"/>
        <dbReference type="ChEBI" id="CHEBI:29991"/>
        <dbReference type="ChEBI" id="CHEBI:30616"/>
        <dbReference type="ChEBI" id="CHEBI:33019"/>
        <dbReference type="ChEBI" id="CHEBI:58048"/>
        <dbReference type="ChEBI" id="CHEBI:58359"/>
        <dbReference type="ChEBI" id="CHEBI:456215"/>
        <dbReference type="EC" id="6.3.5.4"/>
    </reaction>
</comment>
<dbReference type="PROSITE" id="PS51278">
    <property type="entry name" value="GATASE_TYPE_2"/>
    <property type="match status" value="1"/>
</dbReference>
<dbReference type="OrthoDB" id="409189at2759"/>
<comment type="pathway">
    <text evidence="1">Amino-acid biosynthesis; L-asparagine biosynthesis; L-asparagine from L-aspartate (L-Gln route): step 1/1.</text>
</comment>
<dbReference type="EMBL" id="LWCA01000044">
    <property type="protein sequence ID" value="OAF71520.1"/>
    <property type="molecule type" value="Genomic_DNA"/>
</dbReference>
<evidence type="ECO:0000256" key="2">
    <source>
        <dbReference type="ARBA" id="ARBA00012737"/>
    </source>
</evidence>
<dbReference type="InterPro" id="IPR050795">
    <property type="entry name" value="Asn_Synthetase"/>
</dbReference>
<accession>A0A177BBE1</accession>
<feature type="binding site" evidence="13">
    <location>
        <position position="306"/>
    </location>
    <ligand>
        <name>ATP</name>
        <dbReference type="ChEBI" id="CHEBI:30616"/>
    </ligand>
</feature>
<evidence type="ECO:0000256" key="8">
    <source>
        <dbReference type="ARBA" id="ARBA00022888"/>
    </source>
</evidence>
<keyword evidence="7 11" id="KW-0067">ATP-binding</keyword>